<evidence type="ECO:0000259" key="1">
    <source>
        <dbReference type="PROSITE" id="PS50404"/>
    </source>
</evidence>
<dbReference type="OrthoDB" id="9799538at2"/>
<gene>
    <name evidence="2" type="ORF">AS026_17395</name>
</gene>
<dbReference type="CDD" id="cd03194">
    <property type="entry name" value="GST_C_3"/>
    <property type="match status" value="1"/>
</dbReference>
<dbReference type="Proteomes" id="UP000068164">
    <property type="component" value="Unassembled WGS sequence"/>
</dbReference>
<dbReference type="PANTHER" id="PTHR42673:SF4">
    <property type="entry name" value="MALEYLACETOACETATE ISOMERASE"/>
    <property type="match status" value="1"/>
</dbReference>
<feature type="domain" description="GST N-terminal" evidence="1">
    <location>
        <begin position="4"/>
        <end position="84"/>
    </location>
</feature>
<sequence>MDKLTLYIGNKNYSSWSLRPWIAMTAAGIPFEEVLVPFDFPAGNPRFREFSPTGQVPVLQHGDVRVWQSLAIIEYVAELFPEAGIWPKERGKRAVARAVSMEMLAGFRALRSACPMNIRRPKGKIALADGVMADVARIETIWRDLRAHSGGPFLSGGFSGADAMFAPVVSRFEVYDLVSAGDTLSYIAAVKAHPAWKKWEEAARAEPWIVEEDEV</sequence>
<dbReference type="SUPFAM" id="SSF52833">
    <property type="entry name" value="Thioredoxin-like"/>
    <property type="match status" value="1"/>
</dbReference>
<dbReference type="SUPFAM" id="SSF47616">
    <property type="entry name" value="GST C-terminal domain-like"/>
    <property type="match status" value="1"/>
</dbReference>
<dbReference type="Pfam" id="PF13409">
    <property type="entry name" value="GST_N_2"/>
    <property type="match status" value="1"/>
</dbReference>
<dbReference type="PROSITE" id="PS50404">
    <property type="entry name" value="GST_NTER"/>
    <property type="match status" value="1"/>
</dbReference>
<dbReference type="PANTHER" id="PTHR42673">
    <property type="entry name" value="MALEYLACETOACETATE ISOMERASE"/>
    <property type="match status" value="1"/>
</dbReference>
<dbReference type="Gene3D" id="3.40.30.10">
    <property type="entry name" value="Glutaredoxin"/>
    <property type="match status" value="1"/>
</dbReference>
<organism evidence="2 3">
    <name type="scientific">Rhizobium altiplani</name>
    <dbReference type="NCBI Taxonomy" id="1864509"/>
    <lineage>
        <taxon>Bacteria</taxon>
        <taxon>Pseudomonadati</taxon>
        <taxon>Pseudomonadota</taxon>
        <taxon>Alphaproteobacteria</taxon>
        <taxon>Hyphomicrobiales</taxon>
        <taxon>Rhizobiaceae</taxon>
        <taxon>Rhizobium/Agrobacterium group</taxon>
        <taxon>Rhizobium</taxon>
    </lineage>
</organism>
<evidence type="ECO:0000313" key="2">
    <source>
        <dbReference type="EMBL" id="KWV44149.1"/>
    </source>
</evidence>
<dbReference type="AlphaFoldDB" id="A0A120FGC4"/>
<dbReference type="InterPro" id="IPR040079">
    <property type="entry name" value="Glutathione_S-Trfase"/>
</dbReference>
<dbReference type="EMBL" id="LNCD01000123">
    <property type="protein sequence ID" value="KWV44149.1"/>
    <property type="molecule type" value="Genomic_DNA"/>
</dbReference>
<keyword evidence="3" id="KW-1185">Reference proteome</keyword>
<dbReference type="GO" id="GO:0016034">
    <property type="term" value="F:maleylacetoacetate isomerase activity"/>
    <property type="evidence" value="ECO:0007669"/>
    <property type="project" value="TreeGrafter"/>
</dbReference>
<dbReference type="InterPro" id="IPR004045">
    <property type="entry name" value="Glutathione_S-Trfase_N"/>
</dbReference>
<dbReference type="GO" id="GO:0004364">
    <property type="term" value="F:glutathione transferase activity"/>
    <property type="evidence" value="ECO:0007669"/>
    <property type="project" value="TreeGrafter"/>
</dbReference>
<dbReference type="GO" id="GO:0006559">
    <property type="term" value="P:L-phenylalanine catabolic process"/>
    <property type="evidence" value="ECO:0007669"/>
    <property type="project" value="TreeGrafter"/>
</dbReference>
<accession>A0A120FGC4</accession>
<dbReference type="InterPro" id="IPR036282">
    <property type="entry name" value="Glutathione-S-Trfase_C_sf"/>
</dbReference>
<dbReference type="InterPro" id="IPR036249">
    <property type="entry name" value="Thioredoxin-like_sf"/>
</dbReference>
<dbReference type="CDD" id="cd03043">
    <property type="entry name" value="GST_N_1"/>
    <property type="match status" value="1"/>
</dbReference>
<dbReference type="Pfam" id="PF13410">
    <property type="entry name" value="GST_C_2"/>
    <property type="match status" value="1"/>
</dbReference>
<reference evidence="2 3" key="1">
    <citation type="submission" date="2015-11" db="EMBL/GenBank/DDBJ databases">
        <title>Draft Genome Sequence of the Strain BR 10423 (Rhizobium sp.) isolated from nodules of Mimosa pudica.</title>
        <authorList>
            <person name="Barauna A.C."/>
            <person name="Zilli J.E."/>
            <person name="Simoes-Araujo J.L."/>
            <person name="Reis V.M."/>
            <person name="James E.K."/>
            <person name="Reis F.B.Jr."/>
            <person name="Rouws L.F."/>
            <person name="Passos S.R."/>
            <person name="Gois S.R."/>
        </authorList>
    </citation>
    <scope>NUCLEOTIDE SEQUENCE [LARGE SCALE GENOMIC DNA]</scope>
    <source>
        <strain evidence="2 3">BR10423</strain>
    </source>
</reference>
<protein>
    <submittedName>
        <fullName evidence="2">Glutathione S-transferase</fullName>
    </submittedName>
</protein>
<evidence type="ECO:0000313" key="3">
    <source>
        <dbReference type="Proteomes" id="UP000068164"/>
    </source>
</evidence>
<dbReference type="Gene3D" id="1.20.1050.10">
    <property type="match status" value="1"/>
</dbReference>
<dbReference type="GO" id="GO:0006749">
    <property type="term" value="P:glutathione metabolic process"/>
    <property type="evidence" value="ECO:0007669"/>
    <property type="project" value="TreeGrafter"/>
</dbReference>
<proteinExistence type="predicted"/>
<dbReference type="RefSeq" id="WP_025658065.1">
    <property type="nucleotide sequence ID" value="NZ_LNCD01000123.1"/>
</dbReference>
<dbReference type="SFLD" id="SFLDS00019">
    <property type="entry name" value="Glutathione_Transferase_(cytos"/>
    <property type="match status" value="1"/>
</dbReference>
<comment type="caution">
    <text evidence="2">The sequence shown here is derived from an EMBL/GenBank/DDBJ whole genome shotgun (WGS) entry which is preliminary data.</text>
</comment>
<name>A0A120FGC4_9HYPH</name>